<evidence type="ECO:0000313" key="8">
    <source>
        <dbReference type="EMBL" id="PWK62870.1"/>
    </source>
</evidence>
<dbReference type="GO" id="GO:0051082">
    <property type="term" value="F:unfolded protein binding"/>
    <property type="evidence" value="ECO:0007669"/>
    <property type="project" value="UniProtKB-UniRule"/>
</dbReference>
<evidence type="ECO:0000256" key="4">
    <source>
        <dbReference type="ARBA" id="ARBA00023186"/>
    </source>
</evidence>
<comment type="caution">
    <text evidence="8">The sequence shown here is derived from an EMBL/GenBank/DDBJ whole genome shotgun (WGS) entry which is preliminary data.</text>
</comment>
<sequence length="187" mass="20129">MSDDMTAGRVHRAGDWPGAADDRLVLDYEGRFVRRKRLVLASGEGLMVDLPETVSLAAGDALETAEGRIIEVVAAPEPLLRVTGDLTRLAWHIGNRHTPCQIAGDHLLIRADHVLADMLARLGATVEAVMGPFTPEGGAYGHGRTHGHDHGASEDHPHDASHGRSHGPAQEHVHDHHDHPHHPATKG</sequence>
<dbReference type="InterPro" id="IPR012406">
    <property type="entry name" value="UreE"/>
</dbReference>
<keyword evidence="3 5" id="KW-0533">Nickel</keyword>
<dbReference type="RefSeq" id="WP_170118990.1">
    <property type="nucleotide sequence ID" value="NZ_QGGW01000001.1"/>
</dbReference>
<dbReference type="Pfam" id="PF02814">
    <property type="entry name" value="UreE_N"/>
    <property type="match status" value="1"/>
</dbReference>
<organism evidence="8 9">
    <name type="scientific">Roseicyclus mahoneyensis</name>
    <dbReference type="NCBI Taxonomy" id="164332"/>
    <lineage>
        <taxon>Bacteria</taxon>
        <taxon>Pseudomonadati</taxon>
        <taxon>Pseudomonadota</taxon>
        <taxon>Alphaproteobacteria</taxon>
        <taxon>Rhodobacterales</taxon>
        <taxon>Roseobacteraceae</taxon>
        <taxon>Roseicyclus</taxon>
    </lineage>
</organism>
<evidence type="ECO:0000259" key="7">
    <source>
        <dbReference type="SMART" id="SM00988"/>
    </source>
</evidence>
<dbReference type="SUPFAM" id="SSF69737">
    <property type="entry name" value="Urease metallochaperone UreE, C-terminal domain"/>
    <property type="match status" value="1"/>
</dbReference>
<dbReference type="SMART" id="SM00988">
    <property type="entry name" value="UreE_N"/>
    <property type="match status" value="1"/>
</dbReference>
<keyword evidence="4 5" id="KW-0143">Chaperone</keyword>
<comment type="function">
    <text evidence="5">Involved in urease metallocenter assembly. Binds nickel. Probably functions as a nickel donor during metallocenter assembly.</text>
</comment>
<reference evidence="8 9" key="1">
    <citation type="submission" date="2018-05" db="EMBL/GenBank/DDBJ databases">
        <title>Genomic Encyclopedia of Type Strains, Phase IV (KMG-IV): sequencing the most valuable type-strain genomes for metagenomic binning, comparative biology and taxonomic classification.</title>
        <authorList>
            <person name="Goeker M."/>
        </authorList>
    </citation>
    <scope>NUCLEOTIDE SEQUENCE [LARGE SCALE GENOMIC DNA]</scope>
    <source>
        <strain evidence="8 9">DSM 16097</strain>
    </source>
</reference>
<name>A0A316GNY4_9RHOB</name>
<dbReference type="InterPro" id="IPR004029">
    <property type="entry name" value="UreE_N"/>
</dbReference>
<feature type="region of interest" description="Disordered" evidence="6">
    <location>
        <begin position="136"/>
        <end position="187"/>
    </location>
</feature>
<evidence type="ECO:0000256" key="2">
    <source>
        <dbReference type="ARBA" id="ARBA00022490"/>
    </source>
</evidence>
<dbReference type="GO" id="GO:0065003">
    <property type="term" value="P:protein-containing complex assembly"/>
    <property type="evidence" value="ECO:0007669"/>
    <property type="project" value="InterPro"/>
</dbReference>
<dbReference type="GO" id="GO:0019627">
    <property type="term" value="P:urea metabolic process"/>
    <property type="evidence" value="ECO:0007669"/>
    <property type="project" value="InterPro"/>
</dbReference>
<dbReference type="GO" id="GO:0005737">
    <property type="term" value="C:cytoplasm"/>
    <property type="evidence" value="ECO:0007669"/>
    <property type="project" value="UniProtKB-SubCell"/>
</dbReference>
<proteinExistence type="inferred from homology"/>
<evidence type="ECO:0000256" key="5">
    <source>
        <dbReference type="HAMAP-Rule" id="MF_00822"/>
    </source>
</evidence>
<dbReference type="InterPro" id="IPR007864">
    <property type="entry name" value="UreE_C_dom"/>
</dbReference>
<dbReference type="InterPro" id="IPR036118">
    <property type="entry name" value="UreE_N_sf"/>
</dbReference>
<keyword evidence="9" id="KW-1185">Reference proteome</keyword>
<gene>
    <name evidence="5" type="primary">ureE</name>
    <name evidence="8" type="ORF">C7455_101909</name>
</gene>
<feature type="compositionally biased region" description="Basic and acidic residues" evidence="6">
    <location>
        <begin position="169"/>
        <end position="178"/>
    </location>
</feature>
<evidence type="ECO:0000256" key="6">
    <source>
        <dbReference type="SAM" id="MobiDB-lite"/>
    </source>
</evidence>
<evidence type="ECO:0000256" key="1">
    <source>
        <dbReference type="ARBA" id="ARBA00004496"/>
    </source>
</evidence>
<comment type="similarity">
    <text evidence="5">Belongs to the UreE family.</text>
</comment>
<dbReference type="EMBL" id="QGGW01000001">
    <property type="protein sequence ID" value="PWK62870.1"/>
    <property type="molecule type" value="Genomic_DNA"/>
</dbReference>
<protein>
    <recommendedName>
        <fullName evidence="5">Urease accessory protein UreE</fullName>
    </recommendedName>
</protein>
<dbReference type="AlphaFoldDB" id="A0A316GNY4"/>
<evidence type="ECO:0000256" key="3">
    <source>
        <dbReference type="ARBA" id="ARBA00022596"/>
    </source>
</evidence>
<accession>A0A316GNY4</accession>
<keyword evidence="2 5" id="KW-0963">Cytoplasm</keyword>
<feature type="compositionally biased region" description="Basic and acidic residues" evidence="6">
    <location>
        <begin position="146"/>
        <end position="162"/>
    </location>
</feature>
<dbReference type="Gene3D" id="2.60.260.20">
    <property type="entry name" value="Urease metallochaperone UreE, N-terminal domain"/>
    <property type="match status" value="1"/>
</dbReference>
<evidence type="ECO:0000313" key="9">
    <source>
        <dbReference type="Proteomes" id="UP000245708"/>
    </source>
</evidence>
<dbReference type="Pfam" id="PF05194">
    <property type="entry name" value="UreE_C"/>
    <property type="match status" value="1"/>
</dbReference>
<dbReference type="HAMAP" id="MF_00822">
    <property type="entry name" value="UreE"/>
    <property type="match status" value="1"/>
</dbReference>
<dbReference type="Proteomes" id="UP000245708">
    <property type="component" value="Unassembled WGS sequence"/>
</dbReference>
<dbReference type="SUPFAM" id="SSF69287">
    <property type="entry name" value="Urease metallochaperone UreE, N-terminal domain"/>
    <property type="match status" value="1"/>
</dbReference>
<dbReference type="CDD" id="cd00571">
    <property type="entry name" value="UreE"/>
    <property type="match status" value="1"/>
</dbReference>
<comment type="subcellular location">
    <subcellularLocation>
        <location evidence="1 5">Cytoplasm</location>
    </subcellularLocation>
</comment>
<dbReference type="GO" id="GO:0006457">
    <property type="term" value="P:protein folding"/>
    <property type="evidence" value="ECO:0007669"/>
    <property type="project" value="InterPro"/>
</dbReference>
<feature type="domain" description="UreE urease accessory N-terminal" evidence="7">
    <location>
        <begin position="6"/>
        <end position="70"/>
    </location>
</feature>
<dbReference type="GO" id="GO:0016151">
    <property type="term" value="F:nickel cation binding"/>
    <property type="evidence" value="ECO:0007669"/>
    <property type="project" value="UniProtKB-UniRule"/>
</dbReference>
<dbReference type="Gene3D" id="3.30.70.790">
    <property type="entry name" value="UreE, C-terminal domain"/>
    <property type="match status" value="1"/>
</dbReference>